<sequence>MWCRALLAALMLLTSGCASAQPPAPATLAWSDCGDDFECARLRVPLDHAQPAGEHIEISVIRLPAGGDRIGSLVINPGGPGGSGIDYARAAPAMLSQDIRERFDIVGFDPRGVGASTPIKCLTDDQLSAFIALDATPDTQPEQSALEQASKDFAQACQASSPKLLPHVSTTNAARDMDLLRAALGDEKLTYLGKSYGTLLGATYAHLFPGKVRALVLDGAMDPAITRQRLNLDQAKGFETAFRAYAKDCLTTQSCPFTSKTPEHALAEMSELLRRTDKDPLTSETGRPVTEALATLGALTPLYDRNSWPALSESLAEAQKGNGTLLLSSADQLVGRADDGTYSNQTESGMAITCADTPTPPSTSALAQAATKAAQAAPVFGSYVMWSILPCTFWPPAPEPPATLRAAGAAPILVLGTRRDPATPYQWSQSLADQLESGTLLTYEGDGHTAYGSGSTCIDTHVDHYLITRTTPRDGTRC</sequence>
<evidence type="ECO:0000259" key="5">
    <source>
        <dbReference type="Pfam" id="PF00561"/>
    </source>
</evidence>
<feature type="chain" id="PRO_5031323570" evidence="4">
    <location>
        <begin position="21"/>
        <end position="478"/>
    </location>
</feature>
<dbReference type="PANTHER" id="PTHR43248:SF29">
    <property type="entry name" value="TRIPEPTIDYL AMINOPEPTIDASE"/>
    <property type="match status" value="1"/>
</dbReference>
<proteinExistence type="inferred from homology"/>
<dbReference type="InterPro" id="IPR051601">
    <property type="entry name" value="Serine_prot/Carboxylest_S33"/>
</dbReference>
<feature type="signal peptide" evidence="4">
    <location>
        <begin position="1"/>
        <end position="20"/>
    </location>
</feature>
<evidence type="ECO:0000313" key="6">
    <source>
        <dbReference type="EMBL" id="MBB5082875.1"/>
    </source>
</evidence>
<comment type="similarity">
    <text evidence="1">Belongs to the peptidase S33 family.</text>
</comment>
<dbReference type="GO" id="GO:0016787">
    <property type="term" value="F:hydrolase activity"/>
    <property type="evidence" value="ECO:0007669"/>
    <property type="project" value="UniProtKB-KW"/>
</dbReference>
<feature type="domain" description="AB hydrolase-1" evidence="5">
    <location>
        <begin position="73"/>
        <end position="451"/>
    </location>
</feature>
<keyword evidence="7" id="KW-1185">Reference proteome</keyword>
<dbReference type="PROSITE" id="PS51257">
    <property type="entry name" value="PROKAR_LIPOPROTEIN"/>
    <property type="match status" value="1"/>
</dbReference>
<dbReference type="Pfam" id="PF00561">
    <property type="entry name" value="Abhydrolase_1"/>
    <property type="match status" value="1"/>
</dbReference>
<evidence type="ECO:0000256" key="4">
    <source>
        <dbReference type="SAM" id="SignalP"/>
    </source>
</evidence>
<dbReference type="SUPFAM" id="SSF53474">
    <property type="entry name" value="alpha/beta-Hydrolases"/>
    <property type="match status" value="1"/>
</dbReference>
<dbReference type="AlphaFoldDB" id="A0A7W8AB22"/>
<evidence type="ECO:0000313" key="7">
    <source>
        <dbReference type="Proteomes" id="UP000568380"/>
    </source>
</evidence>
<evidence type="ECO:0000256" key="1">
    <source>
        <dbReference type="ARBA" id="ARBA00010088"/>
    </source>
</evidence>
<dbReference type="InterPro" id="IPR029058">
    <property type="entry name" value="AB_hydrolase_fold"/>
</dbReference>
<keyword evidence="2 4" id="KW-0732">Signal</keyword>
<dbReference type="PANTHER" id="PTHR43248">
    <property type="entry name" value="2-SUCCINYL-6-HYDROXY-2,4-CYCLOHEXADIENE-1-CARBOXYLATE SYNTHASE"/>
    <property type="match status" value="1"/>
</dbReference>
<name>A0A7W8AB22_9ACTN</name>
<dbReference type="EMBL" id="JACHIN010000014">
    <property type="protein sequence ID" value="MBB5082875.1"/>
    <property type="molecule type" value="Genomic_DNA"/>
</dbReference>
<organism evidence="6 7">
    <name type="scientific">Nonomuraea endophytica</name>
    <dbReference type="NCBI Taxonomy" id="714136"/>
    <lineage>
        <taxon>Bacteria</taxon>
        <taxon>Bacillati</taxon>
        <taxon>Actinomycetota</taxon>
        <taxon>Actinomycetes</taxon>
        <taxon>Streptosporangiales</taxon>
        <taxon>Streptosporangiaceae</taxon>
        <taxon>Nonomuraea</taxon>
    </lineage>
</organism>
<dbReference type="Proteomes" id="UP000568380">
    <property type="component" value="Unassembled WGS sequence"/>
</dbReference>
<accession>A0A7W8AB22</accession>
<protein>
    <submittedName>
        <fullName evidence="6">Pimeloyl-ACP methyl ester carboxylesterase</fullName>
    </submittedName>
</protein>
<keyword evidence="3" id="KW-0378">Hydrolase</keyword>
<gene>
    <name evidence="6" type="ORF">HNR40_008371</name>
</gene>
<dbReference type="Gene3D" id="3.40.50.1820">
    <property type="entry name" value="alpha/beta hydrolase"/>
    <property type="match status" value="1"/>
</dbReference>
<reference evidence="6 7" key="1">
    <citation type="submission" date="2020-08" db="EMBL/GenBank/DDBJ databases">
        <title>Genomic Encyclopedia of Type Strains, Phase IV (KMG-IV): sequencing the most valuable type-strain genomes for metagenomic binning, comparative biology and taxonomic classification.</title>
        <authorList>
            <person name="Goeker M."/>
        </authorList>
    </citation>
    <scope>NUCLEOTIDE SEQUENCE [LARGE SCALE GENOMIC DNA]</scope>
    <source>
        <strain evidence="6 7">DSM 45385</strain>
    </source>
</reference>
<dbReference type="InterPro" id="IPR000073">
    <property type="entry name" value="AB_hydrolase_1"/>
</dbReference>
<comment type="caution">
    <text evidence="6">The sequence shown here is derived from an EMBL/GenBank/DDBJ whole genome shotgun (WGS) entry which is preliminary data.</text>
</comment>
<evidence type="ECO:0000256" key="2">
    <source>
        <dbReference type="ARBA" id="ARBA00022729"/>
    </source>
</evidence>
<evidence type="ECO:0000256" key="3">
    <source>
        <dbReference type="ARBA" id="ARBA00022801"/>
    </source>
</evidence>